<dbReference type="AlphaFoldDB" id="A0A6I6G4Y6"/>
<reference evidence="2 3" key="1">
    <citation type="submission" date="2019-11" db="EMBL/GenBank/DDBJ databases">
        <authorList>
            <person name="Im W.T."/>
        </authorList>
    </citation>
    <scope>NUCLEOTIDE SEQUENCE [LARGE SCALE GENOMIC DNA]</scope>
    <source>
        <strain evidence="2 3">SB-02</strain>
    </source>
</reference>
<sequence length="224" mass="25947">MITSLIILGILSVCIIGLLYVVKKHSDDSQRLQFADEFRNKFIVFANRYFQTYDRYTRTGEFDVDLYVWLTMNVSKIQNHVGSFGFMSYKPPYQNYMINQYAIIINTIPKFRNGQVEKFDAGAVDDCLLKHIGNLEENIKNYSHHIKNPIIWFREGFKVVLSIPFYVLGWFGIISNRKLTSIRESLIYKVISGLVALITLISSIVTIIVGYDQTLAFIQKYLGK</sequence>
<evidence type="ECO:0000256" key="1">
    <source>
        <dbReference type="SAM" id="Phobius"/>
    </source>
</evidence>
<keyword evidence="3" id="KW-1185">Reference proteome</keyword>
<evidence type="ECO:0000313" key="2">
    <source>
        <dbReference type="EMBL" id="QGW27167.1"/>
    </source>
</evidence>
<keyword evidence="1" id="KW-1133">Transmembrane helix</keyword>
<feature type="transmembrane region" description="Helical" evidence="1">
    <location>
        <begin position="186"/>
        <end position="211"/>
    </location>
</feature>
<evidence type="ECO:0000313" key="3">
    <source>
        <dbReference type="Proteomes" id="UP000426027"/>
    </source>
</evidence>
<accession>A0A6I6G4Y6</accession>
<keyword evidence="1" id="KW-0812">Transmembrane</keyword>
<feature type="transmembrane region" description="Helical" evidence="1">
    <location>
        <begin position="156"/>
        <end position="174"/>
    </location>
</feature>
<dbReference type="RefSeq" id="WP_157476653.1">
    <property type="nucleotide sequence ID" value="NZ_CP046566.1"/>
</dbReference>
<name>A0A6I6G4Y6_9BACT</name>
<organism evidence="2 3">
    <name type="scientific">Phnomibacter ginsenosidimutans</name>
    <dbReference type="NCBI Taxonomy" id="2676868"/>
    <lineage>
        <taxon>Bacteria</taxon>
        <taxon>Pseudomonadati</taxon>
        <taxon>Bacteroidota</taxon>
        <taxon>Chitinophagia</taxon>
        <taxon>Chitinophagales</taxon>
        <taxon>Chitinophagaceae</taxon>
        <taxon>Phnomibacter</taxon>
    </lineage>
</organism>
<proteinExistence type="predicted"/>
<dbReference type="EMBL" id="CP046566">
    <property type="protein sequence ID" value="QGW27167.1"/>
    <property type="molecule type" value="Genomic_DNA"/>
</dbReference>
<keyword evidence="1" id="KW-0472">Membrane</keyword>
<protein>
    <submittedName>
        <fullName evidence="2">Uncharacterized protein</fullName>
    </submittedName>
</protein>
<dbReference type="Proteomes" id="UP000426027">
    <property type="component" value="Chromosome"/>
</dbReference>
<gene>
    <name evidence="2" type="ORF">GLV81_02770</name>
</gene>
<dbReference type="KEGG" id="fls:GLV81_02770"/>
<feature type="transmembrane region" description="Helical" evidence="1">
    <location>
        <begin position="6"/>
        <end position="22"/>
    </location>
</feature>